<sequence>MTTEDIFLGSQASLTMIPEVDLYIPLDHTNSTGSGDNAANTNTVKVHTDWENHFLMVNDLYVGCIVELYAGAAPQTVISTHTITSNTDNDITLSPDPRTIIASDFIHIRGYGAPCVGEKNSSTKRLNADNWIGVLESATFPNLEVEMKQLNLSLGGSRNFTHQYKGIETASGGNLGLIVNHGAFLYYALGKCTEITATFGNPSARSPTDLLNAHGTPTVDDRRHVYLESANSTGEHTVNTFIEQGPIFYKTARGSDTLVPPILSGFDTAATSELLNRTTSTATALSQPITYKFEEANGEKLPSFALEQTMAKSNTLTTNTTLGASEDTTFVRIARGNRVNTLTMTANENEEVKMTLDLNSRAVHSLDQDENYEARAGITDNRQLFNFEQANDSSTTDKDAELLEPFFFSSGLFSVFGQQFLKVTNLTLTINNNLQDKRFIGVGNKSIKEAIPAQRTYEVSFTAMVTDDKLFEELLDQTEVDNTASTLLTLRFDKANGEQILMKFQDYFLSSANFTIPDDKGPITVEGIVMPRTLESCTVKTHWVLQG</sequence>
<evidence type="ECO:0000313" key="2">
    <source>
        <dbReference type="Proteomes" id="UP001157002"/>
    </source>
</evidence>
<dbReference type="Proteomes" id="UP001157002">
    <property type="component" value="Segment"/>
</dbReference>
<dbReference type="GeneID" id="80545110"/>
<name>A0A976YE34_9CAUD</name>
<dbReference type="KEGG" id="vg:80545110"/>
<reference evidence="1 2" key="1">
    <citation type="submission" date="2022-05" db="EMBL/GenBank/DDBJ databases">
        <title>Diverse viruses of marine archaea discovered using metagenomics.</title>
        <authorList>
            <person name="Zhou Y."/>
        </authorList>
    </citation>
    <scope>NUCLEOTIDE SEQUENCE [LARGE SCALE GENOMIC DNA]</scope>
    <source>
        <strain evidence="1">YSH_150918</strain>
    </source>
</reference>
<protein>
    <submittedName>
        <fullName evidence="1">Tail tube protein</fullName>
    </submittedName>
</protein>
<dbReference type="RefSeq" id="YP_010806149.1">
    <property type="nucleotide sequence ID" value="NC_077214.1"/>
</dbReference>
<accession>A0A976YE34</accession>
<dbReference type="InterPro" id="IPR044000">
    <property type="entry name" value="Phage_tube_2"/>
</dbReference>
<keyword evidence="2" id="KW-1185">Reference proteome</keyword>
<organism evidence="1 2">
    <name type="scientific">Poseidoniales virus YSH_150918</name>
    <dbReference type="NCBI Taxonomy" id="3071324"/>
    <lineage>
        <taxon>Viruses</taxon>
        <taxon>Duplodnaviria</taxon>
        <taxon>Heunggongvirae</taxon>
        <taxon>Uroviricota</taxon>
        <taxon>Caudoviricetes</taxon>
        <taxon>Magrovirales</taxon>
        <taxon>Aoguangviridae</taxon>
        <taxon>Aobingvirus</taxon>
        <taxon>Aobingvirus yangshanense</taxon>
    </lineage>
</organism>
<dbReference type="EMBL" id="ON649702">
    <property type="protein sequence ID" value="UVF62558.1"/>
    <property type="molecule type" value="Genomic_DNA"/>
</dbReference>
<proteinExistence type="predicted"/>
<dbReference type="Pfam" id="PF18906">
    <property type="entry name" value="Phage_tube_2"/>
    <property type="match status" value="1"/>
</dbReference>
<evidence type="ECO:0000313" key="1">
    <source>
        <dbReference type="EMBL" id="UVF62558.1"/>
    </source>
</evidence>